<dbReference type="PIRSF" id="PIRSF006305">
    <property type="entry name" value="Maf"/>
    <property type="match status" value="1"/>
</dbReference>
<evidence type="ECO:0000256" key="2">
    <source>
        <dbReference type="ARBA" id="ARBA00022801"/>
    </source>
</evidence>
<dbReference type="InterPro" id="IPR003697">
    <property type="entry name" value="Maf-like"/>
</dbReference>
<feature type="site" description="Important for substrate specificity" evidence="4">
    <location>
        <position position="70"/>
    </location>
</feature>
<organism evidence="5 6">
    <name type="scientific">Candidatus Xenolissoclinum pacificiensis L6</name>
    <dbReference type="NCBI Taxonomy" id="1401685"/>
    <lineage>
        <taxon>Bacteria</taxon>
        <taxon>Pseudomonadati</taxon>
        <taxon>Pseudomonadota</taxon>
        <taxon>Alphaproteobacteria</taxon>
        <taxon>Rickettsiales</taxon>
        <taxon>Anaplasmataceae</taxon>
        <taxon>Candidatus Xenolissoclinum</taxon>
    </lineage>
</organism>
<dbReference type="GO" id="GO:0009117">
    <property type="term" value="P:nucleotide metabolic process"/>
    <property type="evidence" value="ECO:0007669"/>
    <property type="project" value="UniProtKB-KW"/>
</dbReference>
<dbReference type="NCBIfam" id="TIGR00172">
    <property type="entry name" value="maf"/>
    <property type="match status" value="1"/>
</dbReference>
<keyword evidence="4" id="KW-0963">Cytoplasm</keyword>
<dbReference type="GO" id="GO:0036218">
    <property type="term" value="F:dTTP diphosphatase activity"/>
    <property type="evidence" value="ECO:0007669"/>
    <property type="project" value="RHEA"/>
</dbReference>
<dbReference type="PANTHER" id="PTHR43213:SF5">
    <property type="entry name" value="BIFUNCTIONAL DTTP_UTP PYROPHOSPHATASE_METHYLTRANSFERASE PROTEIN-RELATED"/>
    <property type="match status" value="1"/>
</dbReference>
<feature type="active site" description="Proton acceptor" evidence="4">
    <location>
        <position position="69"/>
    </location>
</feature>
<dbReference type="Gene3D" id="3.90.950.10">
    <property type="match status" value="1"/>
</dbReference>
<dbReference type="Proteomes" id="UP000018951">
    <property type="component" value="Unassembled WGS sequence"/>
</dbReference>
<dbReference type="AlphaFoldDB" id="W2V016"/>
<evidence type="ECO:0000256" key="3">
    <source>
        <dbReference type="ARBA" id="ARBA00023080"/>
    </source>
</evidence>
<comment type="function">
    <text evidence="4">Nucleoside triphosphate pyrophosphatase that hydrolyzes dTTP and UTP. May have a dual role in cell division arrest and in preventing the incorporation of modified nucleotides into cellular nucleic acids.</text>
</comment>
<dbReference type="InterPro" id="IPR029001">
    <property type="entry name" value="ITPase-like_fam"/>
</dbReference>
<comment type="similarity">
    <text evidence="4">Belongs to the Maf family. YhdE subfamily.</text>
</comment>
<evidence type="ECO:0000313" key="6">
    <source>
        <dbReference type="Proteomes" id="UP000018951"/>
    </source>
</evidence>
<gene>
    <name evidence="5" type="primary">maf</name>
    <name evidence="5" type="ORF">P857_913</name>
</gene>
<sequence>MSFILASSSQRRIDLLRSIGIIPNRIIPPEIDEVPHKNELPKQFVNRMAKEKAQNIYSRYSDSIVVAADTITAVGRRIIPKAHNDNDIHKFIKMLSGRRSKVYTSVCVMYQGCVCLKTTETIIKLKRVTDEELARYITSKEGLGKSAGCNFQGYASRFLIFCSGSYTGLIGLPIYETANLLSSCGVII</sequence>
<feature type="site" description="Important for substrate specificity" evidence="4">
    <location>
        <position position="11"/>
    </location>
</feature>
<dbReference type="EC" id="3.6.1.9" evidence="4"/>
<dbReference type="HAMAP" id="MF_00528">
    <property type="entry name" value="Maf"/>
    <property type="match status" value="1"/>
</dbReference>
<keyword evidence="6" id="KW-1185">Reference proteome</keyword>
<proteinExistence type="inferred from homology"/>
<comment type="catalytic activity">
    <reaction evidence="4">
        <text>dTTP + H2O = dTMP + diphosphate + H(+)</text>
        <dbReference type="Rhea" id="RHEA:28534"/>
        <dbReference type="ChEBI" id="CHEBI:15377"/>
        <dbReference type="ChEBI" id="CHEBI:15378"/>
        <dbReference type="ChEBI" id="CHEBI:33019"/>
        <dbReference type="ChEBI" id="CHEBI:37568"/>
        <dbReference type="ChEBI" id="CHEBI:63528"/>
        <dbReference type="EC" id="3.6.1.9"/>
    </reaction>
</comment>
<protein>
    <recommendedName>
        <fullName evidence="4">dTTP/UTP pyrophosphatase</fullName>
        <shortName evidence="4">dTTPase/UTPase</shortName>
        <ecNumber evidence="4">3.6.1.9</ecNumber>
    </recommendedName>
    <alternativeName>
        <fullName evidence="4">Nucleoside triphosphate pyrophosphatase</fullName>
    </alternativeName>
    <alternativeName>
        <fullName evidence="4">Nucleotide pyrophosphatase</fullName>
        <shortName evidence="4">Nucleotide PPase</shortName>
    </alternativeName>
</protein>
<name>W2V016_9RICK</name>
<comment type="caution">
    <text evidence="4">Lacks conserved residue(s) required for the propagation of feature annotation.</text>
</comment>
<comment type="caution">
    <text evidence="5">The sequence shown here is derived from an EMBL/GenBank/DDBJ whole genome shotgun (WGS) entry which is preliminary data.</text>
</comment>
<reference evidence="5 6" key="1">
    <citation type="journal article" date="2013" name="PLoS ONE">
        <title>Bacterial endosymbiosis in a chordate host: long-term co-evolution and conservation of secondary metabolism.</title>
        <authorList>
            <person name="Kwan J.C."/>
            <person name="Schmidt E.W."/>
        </authorList>
    </citation>
    <scope>NUCLEOTIDE SEQUENCE [LARGE SCALE GENOMIC DNA]</scope>
    <source>
        <strain evidence="6">L6</strain>
    </source>
</reference>
<dbReference type="STRING" id="1401685.P857_913"/>
<evidence type="ECO:0000256" key="4">
    <source>
        <dbReference type="HAMAP-Rule" id="MF_00528"/>
    </source>
</evidence>
<dbReference type="PANTHER" id="PTHR43213">
    <property type="entry name" value="BIFUNCTIONAL DTTP/UTP PYROPHOSPHATASE/METHYLTRANSFERASE PROTEIN-RELATED"/>
    <property type="match status" value="1"/>
</dbReference>
<dbReference type="EMBL" id="AXCJ01000001">
    <property type="protein sequence ID" value="ETO91741.1"/>
    <property type="molecule type" value="Genomic_DNA"/>
</dbReference>
<evidence type="ECO:0000313" key="5">
    <source>
        <dbReference type="EMBL" id="ETO91741.1"/>
    </source>
</evidence>
<comment type="catalytic activity">
    <reaction evidence="4">
        <text>UTP + H2O = UMP + diphosphate + H(+)</text>
        <dbReference type="Rhea" id="RHEA:29395"/>
        <dbReference type="ChEBI" id="CHEBI:15377"/>
        <dbReference type="ChEBI" id="CHEBI:15378"/>
        <dbReference type="ChEBI" id="CHEBI:33019"/>
        <dbReference type="ChEBI" id="CHEBI:46398"/>
        <dbReference type="ChEBI" id="CHEBI:57865"/>
        <dbReference type="EC" id="3.6.1.9"/>
    </reaction>
</comment>
<comment type="cofactor">
    <cofactor evidence="1 4">
        <name>a divalent metal cation</name>
        <dbReference type="ChEBI" id="CHEBI:60240"/>
    </cofactor>
</comment>
<dbReference type="SUPFAM" id="SSF52972">
    <property type="entry name" value="ITPase-like"/>
    <property type="match status" value="1"/>
</dbReference>
<comment type="subcellular location">
    <subcellularLocation>
        <location evidence="4">Cytoplasm</location>
    </subcellularLocation>
</comment>
<keyword evidence="3 4" id="KW-0546">Nucleotide metabolism</keyword>
<dbReference type="CDD" id="cd00555">
    <property type="entry name" value="Maf"/>
    <property type="match status" value="1"/>
</dbReference>
<feature type="site" description="Important for substrate specificity" evidence="4">
    <location>
        <position position="152"/>
    </location>
</feature>
<dbReference type="GO" id="GO:0036221">
    <property type="term" value="F:UTP diphosphatase activity"/>
    <property type="evidence" value="ECO:0007669"/>
    <property type="project" value="RHEA"/>
</dbReference>
<accession>W2V016</accession>
<dbReference type="Pfam" id="PF02545">
    <property type="entry name" value="Maf"/>
    <property type="match status" value="1"/>
</dbReference>
<keyword evidence="2 4" id="KW-0378">Hydrolase</keyword>
<evidence type="ECO:0000256" key="1">
    <source>
        <dbReference type="ARBA" id="ARBA00001968"/>
    </source>
</evidence>
<dbReference type="GO" id="GO:0005737">
    <property type="term" value="C:cytoplasm"/>
    <property type="evidence" value="ECO:0007669"/>
    <property type="project" value="UniProtKB-SubCell"/>
</dbReference>